<feature type="region of interest" description="Disordered" evidence="1">
    <location>
        <begin position="96"/>
        <end position="164"/>
    </location>
</feature>
<protein>
    <submittedName>
        <fullName evidence="3">Uncharacterized protein</fullName>
    </submittedName>
</protein>
<feature type="transmembrane region" description="Helical" evidence="2">
    <location>
        <begin position="40"/>
        <end position="61"/>
    </location>
</feature>
<gene>
    <name evidence="3" type="ORF">KK060_03730</name>
</gene>
<dbReference type="EMBL" id="JAHESD010000005">
    <property type="protein sequence ID" value="MBT1702373.1"/>
    <property type="molecule type" value="Genomic_DNA"/>
</dbReference>
<keyword evidence="2" id="KW-0472">Membrane</keyword>
<dbReference type="RefSeq" id="WP_254152265.1">
    <property type="nucleotide sequence ID" value="NZ_JAHESD010000005.1"/>
</dbReference>
<keyword evidence="2" id="KW-0812">Transmembrane</keyword>
<keyword evidence="4" id="KW-1185">Reference proteome</keyword>
<keyword evidence="2" id="KW-1133">Transmembrane helix</keyword>
<dbReference type="Proteomes" id="UP000772618">
    <property type="component" value="Unassembled WGS sequence"/>
</dbReference>
<reference evidence="3 4" key="1">
    <citation type="submission" date="2021-05" db="EMBL/GenBank/DDBJ databases">
        <title>A Polyphasic approach of four new species of the genus Ohtaekwangia: Ohtaekwangia histidinii sp. nov., Ohtaekwangia cretensis sp. nov., Ohtaekwangia indiensis sp. nov., Ohtaekwangia reichenbachii sp. nov. from diverse environment.</title>
        <authorList>
            <person name="Octaviana S."/>
        </authorList>
    </citation>
    <scope>NUCLEOTIDE SEQUENCE [LARGE SCALE GENOMIC DNA]</scope>
    <source>
        <strain evidence="3 4">PWU20</strain>
    </source>
</reference>
<evidence type="ECO:0000256" key="2">
    <source>
        <dbReference type="SAM" id="Phobius"/>
    </source>
</evidence>
<proteinExistence type="predicted"/>
<comment type="caution">
    <text evidence="3">The sequence shown here is derived from an EMBL/GenBank/DDBJ whole genome shotgun (WGS) entry which is preliminary data.</text>
</comment>
<feature type="compositionally biased region" description="Polar residues" evidence="1">
    <location>
        <begin position="120"/>
        <end position="129"/>
    </location>
</feature>
<sequence length="255" mass="29060">MNQQPDKFFQKKLKNFSKPVPTTAWNRVAEKLDKKKDRYIWMKVAASVLIICTTTLVFLNLKDNSQSQLALTNKEESTAPRVKKNVLEIPKAVIPDTSSNKINPLPAQSKQSVRKATEKPGQTNKNSDNIPAPRHEKQEEFATQNPIAHLNEQETKRVGEQSTEELATVTESKNVTAQKSLTIVYEAEEINEKYLNKNEIEEATSESKKTSTLRKLLDKANDLGNNQDPFGDLRQKKNEILALNFKNEKQRSQKR</sequence>
<evidence type="ECO:0000313" key="4">
    <source>
        <dbReference type="Proteomes" id="UP000772618"/>
    </source>
</evidence>
<evidence type="ECO:0000313" key="3">
    <source>
        <dbReference type="EMBL" id="MBT1702373.1"/>
    </source>
</evidence>
<feature type="compositionally biased region" description="Polar residues" evidence="1">
    <location>
        <begin position="96"/>
        <end position="111"/>
    </location>
</feature>
<evidence type="ECO:0000256" key="1">
    <source>
        <dbReference type="SAM" id="MobiDB-lite"/>
    </source>
</evidence>
<name>A0ABS5VLN1_9BACT</name>
<organism evidence="3 4">
    <name type="scientific">Chryseosolibacter indicus</name>
    <dbReference type="NCBI Taxonomy" id="2782351"/>
    <lineage>
        <taxon>Bacteria</taxon>
        <taxon>Pseudomonadati</taxon>
        <taxon>Bacteroidota</taxon>
        <taxon>Cytophagia</taxon>
        <taxon>Cytophagales</taxon>
        <taxon>Chryseotaleaceae</taxon>
        <taxon>Chryseosolibacter</taxon>
    </lineage>
</organism>
<accession>A0ABS5VLN1</accession>